<dbReference type="HOGENOM" id="CLU_3031607_0_0_10"/>
<evidence type="ECO:0000313" key="1">
    <source>
        <dbReference type="EMBL" id="ADF51671.1"/>
    </source>
</evidence>
<dbReference type="AlphaFoldDB" id="D5BJK5"/>
<reference evidence="1 2" key="1">
    <citation type="journal article" date="2010" name="BMC Genomics">
        <title>The complete genome of Zunongwangia profunda SM-A87 reveals its adaptation to the deep-sea environment and ecological role in sedimentary organic nitrogen degradation.</title>
        <authorList>
            <person name="Qin Q.L."/>
            <person name="Zhang X.Y."/>
            <person name="Wang X.M."/>
            <person name="Liu G.M."/>
            <person name="Chen X.L."/>
            <person name="Xie B.B."/>
            <person name="Dang H.Y."/>
            <person name="Zhou B.C."/>
            <person name="Yu J."/>
            <person name="Zhang Y.Z."/>
        </authorList>
    </citation>
    <scope>NUCLEOTIDE SEQUENCE [LARGE SCALE GENOMIC DNA]</scope>
    <source>
        <strain evidence="2">DSM 18752 / CCTCC AB 206139 / SM-A87</strain>
    </source>
</reference>
<evidence type="ECO:0000313" key="2">
    <source>
        <dbReference type="Proteomes" id="UP000001654"/>
    </source>
</evidence>
<proteinExistence type="predicted"/>
<dbReference type="KEGG" id="zpr:ZPR_1335"/>
<protein>
    <submittedName>
        <fullName evidence="1">Uncharacterized protein</fullName>
    </submittedName>
</protein>
<organism evidence="1 2">
    <name type="scientific">Zunongwangia profunda (strain DSM 18752 / CCTCC AB 206139 / SM-A87)</name>
    <name type="common">Wangia profunda</name>
    <dbReference type="NCBI Taxonomy" id="655815"/>
    <lineage>
        <taxon>Bacteria</taxon>
        <taxon>Pseudomonadati</taxon>
        <taxon>Bacteroidota</taxon>
        <taxon>Flavobacteriia</taxon>
        <taxon>Flavobacteriales</taxon>
        <taxon>Flavobacteriaceae</taxon>
        <taxon>Zunongwangia</taxon>
    </lineage>
</organism>
<dbReference type="EMBL" id="CP001650">
    <property type="protein sequence ID" value="ADF51671.1"/>
    <property type="molecule type" value="Genomic_DNA"/>
</dbReference>
<name>D5BJK5_ZUNPS</name>
<dbReference type="Proteomes" id="UP000001654">
    <property type="component" value="Chromosome"/>
</dbReference>
<accession>D5BJK5</accession>
<gene>
    <name evidence="1" type="ordered locus">ZPR_1335</name>
</gene>
<keyword evidence="2" id="KW-1185">Reference proteome</keyword>
<sequence length="55" mass="6338">MPVKNKEIPTSEIESSQSFIKSLNIIGTPAIYKDNYKLPSYYSLNDILVIYDRNL</sequence>